<name>A0A1E4TD23_9ASCO</name>
<dbReference type="GO" id="GO:0006298">
    <property type="term" value="P:mismatch repair"/>
    <property type="evidence" value="ECO:0007669"/>
    <property type="project" value="TreeGrafter"/>
</dbReference>
<dbReference type="PANTHER" id="PTHR11352">
    <property type="entry name" value="PROLIFERATING CELL NUCLEAR ANTIGEN"/>
    <property type="match status" value="1"/>
</dbReference>
<reference evidence="8" key="1">
    <citation type="submission" date="2016-02" db="EMBL/GenBank/DDBJ databases">
        <title>Comparative genomics of biotechnologically important yeasts.</title>
        <authorList>
            <consortium name="DOE Joint Genome Institute"/>
            <person name="Riley R."/>
            <person name="Haridas S."/>
            <person name="Wolfe K.H."/>
            <person name="Lopes M.R."/>
            <person name="Hittinger C.T."/>
            <person name="Goker M."/>
            <person name="Salamov A."/>
            <person name="Wisecaver J."/>
            <person name="Long T.M."/>
            <person name="Aerts A.L."/>
            <person name="Barry K."/>
            <person name="Choi C."/>
            <person name="Clum A."/>
            <person name="Coughlan A.Y."/>
            <person name="Deshpande S."/>
            <person name="Douglass A.P."/>
            <person name="Hanson S.J."/>
            <person name="Klenk H.-P."/>
            <person name="Labutti K."/>
            <person name="Lapidus A."/>
            <person name="Lindquist E."/>
            <person name="Lipzen A."/>
            <person name="Meier-Kolthoff J.P."/>
            <person name="Ohm R.A."/>
            <person name="Otillar R.P."/>
            <person name="Pangilinan J."/>
            <person name="Peng Y."/>
            <person name="Rokas A."/>
            <person name="Rosa C.A."/>
            <person name="Scheuner C."/>
            <person name="Sibirny A.A."/>
            <person name="Slot J.C."/>
            <person name="Stielow J.B."/>
            <person name="Sun H."/>
            <person name="Kurtzman C.P."/>
            <person name="Blackwell M."/>
            <person name="Jeffries T.W."/>
            <person name="Grigoriev I.V."/>
        </authorList>
    </citation>
    <scope>NUCLEOTIDE SEQUENCE [LARGE SCALE GENOMIC DNA]</scope>
    <source>
        <strain evidence="8">NRRL Y-17796</strain>
    </source>
</reference>
<feature type="domain" description="Proliferating cell nuclear antigen PCNA N-terminal" evidence="5">
    <location>
        <begin position="1"/>
        <end position="129"/>
    </location>
</feature>
<sequence length="265" mass="30431">MLECKLQEPKVFRSVVEAMSEHIKECNFEFTREGLKMQALDSSHIAFTFVTLSATWWNEYRCDDEALLLGVNLETLLKILKCGPDNSLLALSYENDDDEVSELKVKFEVDRGEKKDVAEFALKLTHIDPMEEEVPELTWTNELEMPTQELFRIARDISLFSEIMVLEFDKDKLRISCSSKESTADYLVHPFEDSTNASNSVRMNIEAPFKVSLTTHYVLSFAKNKNINERVVIKMIDAETPLMFSFSMKEGSGICYYIAGRLTDD</sequence>
<organism evidence="7 8">
    <name type="scientific">Tortispora caseinolytica NRRL Y-17796</name>
    <dbReference type="NCBI Taxonomy" id="767744"/>
    <lineage>
        <taxon>Eukaryota</taxon>
        <taxon>Fungi</taxon>
        <taxon>Dikarya</taxon>
        <taxon>Ascomycota</taxon>
        <taxon>Saccharomycotina</taxon>
        <taxon>Trigonopsidomycetes</taxon>
        <taxon>Trigonopsidales</taxon>
        <taxon>Trigonopsidaceae</taxon>
        <taxon>Tortispora</taxon>
    </lineage>
</organism>
<keyword evidence="4" id="KW-0235">DNA replication</keyword>
<dbReference type="Proteomes" id="UP000095023">
    <property type="component" value="Unassembled WGS sequence"/>
</dbReference>
<dbReference type="GO" id="GO:0006275">
    <property type="term" value="P:regulation of DNA replication"/>
    <property type="evidence" value="ECO:0007669"/>
    <property type="project" value="InterPro"/>
</dbReference>
<dbReference type="HAMAP" id="MF_00317">
    <property type="entry name" value="DNApol_clamp_arch"/>
    <property type="match status" value="1"/>
</dbReference>
<dbReference type="PRINTS" id="PR00339">
    <property type="entry name" value="PCNACYCLIN"/>
</dbReference>
<dbReference type="GO" id="GO:0006272">
    <property type="term" value="P:leading strand elongation"/>
    <property type="evidence" value="ECO:0007669"/>
    <property type="project" value="TreeGrafter"/>
</dbReference>
<feature type="domain" description="Proliferating cell nuclear antigen PCNA C-terminal" evidence="6">
    <location>
        <begin position="134"/>
        <end position="259"/>
    </location>
</feature>
<evidence type="ECO:0000256" key="2">
    <source>
        <dbReference type="ARBA" id="ARBA00023125"/>
    </source>
</evidence>
<evidence type="ECO:0000259" key="6">
    <source>
        <dbReference type="Pfam" id="PF02747"/>
    </source>
</evidence>
<dbReference type="GO" id="GO:0030337">
    <property type="term" value="F:DNA polymerase processivity factor activity"/>
    <property type="evidence" value="ECO:0007669"/>
    <property type="project" value="InterPro"/>
</dbReference>
<evidence type="ECO:0000256" key="4">
    <source>
        <dbReference type="RuleBase" id="RU003671"/>
    </source>
</evidence>
<dbReference type="SUPFAM" id="SSF55979">
    <property type="entry name" value="DNA clamp"/>
    <property type="match status" value="2"/>
</dbReference>
<dbReference type="EMBL" id="KV453843">
    <property type="protein sequence ID" value="ODV89672.1"/>
    <property type="molecule type" value="Genomic_DNA"/>
</dbReference>
<evidence type="ECO:0000313" key="7">
    <source>
        <dbReference type="EMBL" id="ODV89672.1"/>
    </source>
</evidence>
<dbReference type="OrthoDB" id="534348at2759"/>
<dbReference type="AlphaFoldDB" id="A0A1E4TD23"/>
<dbReference type="Pfam" id="PF00705">
    <property type="entry name" value="PCNA_N"/>
    <property type="match status" value="1"/>
</dbReference>
<keyword evidence="3" id="KW-0539">Nucleus</keyword>
<dbReference type="GO" id="GO:0003677">
    <property type="term" value="F:DNA binding"/>
    <property type="evidence" value="ECO:0007669"/>
    <property type="project" value="UniProtKB-KW"/>
</dbReference>
<evidence type="ECO:0000259" key="5">
    <source>
        <dbReference type="Pfam" id="PF00705"/>
    </source>
</evidence>
<dbReference type="InterPro" id="IPR022648">
    <property type="entry name" value="Pr_cel_nuc_antig_N"/>
</dbReference>
<dbReference type="InterPro" id="IPR022649">
    <property type="entry name" value="Pr_cel_nuc_antig_C"/>
</dbReference>
<accession>A0A1E4TD23</accession>
<dbReference type="GO" id="GO:0043626">
    <property type="term" value="C:PCNA complex"/>
    <property type="evidence" value="ECO:0007669"/>
    <property type="project" value="TreeGrafter"/>
</dbReference>
<dbReference type="Pfam" id="PF02747">
    <property type="entry name" value="PCNA_C"/>
    <property type="match status" value="1"/>
</dbReference>
<protein>
    <recommendedName>
        <fullName evidence="3">DNA sliding clamp PCNA</fullName>
    </recommendedName>
</protein>
<dbReference type="CDD" id="cd00577">
    <property type="entry name" value="PCNA"/>
    <property type="match status" value="1"/>
</dbReference>
<dbReference type="NCBIfam" id="TIGR00590">
    <property type="entry name" value="pcna"/>
    <property type="match status" value="1"/>
</dbReference>
<comment type="function">
    <text evidence="3">This protein is an auxiliary protein of DNA polymerase delta and is involved in the control of eukaryotic DNA replication by increasing the polymerase's processivity during elongation of the leading strand.</text>
</comment>
<dbReference type="InterPro" id="IPR046938">
    <property type="entry name" value="DNA_clamp_sf"/>
</dbReference>
<dbReference type="InterPro" id="IPR000730">
    <property type="entry name" value="Pr_cel_nuc_antig"/>
</dbReference>
<comment type="similarity">
    <text evidence="1 4">Belongs to the PCNA family.</text>
</comment>
<evidence type="ECO:0000313" key="8">
    <source>
        <dbReference type="Proteomes" id="UP000095023"/>
    </source>
</evidence>
<comment type="subcellular location">
    <subcellularLocation>
        <location evidence="3">Nucleus</location>
    </subcellularLocation>
</comment>
<dbReference type="Gene3D" id="3.70.10.10">
    <property type="match status" value="1"/>
</dbReference>
<proteinExistence type="inferred from homology"/>
<evidence type="ECO:0000256" key="3">
    <source>
        <dbReference type="RuleBase" id="RU000641"/>
    </source>
</evidence>
<keyword evidence="8" id="KW-1185">Reference proteome</keyword>
<dbReference type="GO" id="GO:0019985">
    <property type="term" value="P:translesion synthesis"/>
    <property type="evidence" value="ECO:0007669"/>
    <property type="project" value="TreeGrafter"/>
</dbReference>
<gene>
    <name evidence="7" type="ORF">CANCADRAFT_4296</name>
</gene>
<evidence type="ECO:0000256" key="1">
    <source>
        <dbReference type="ARBA" id="ARBA00010462"/>
    </source>
</evidence>
<keyword evidence="2 4" id="KW-0238">DNA-binding</keyword>
<dbReference type="PANTHER" id="PTHR11352:SF0">
    <property type="entry name" value="PROLIFERATING CELL NUCLEAR ANTIGEN"/>
    <property type="match status" value="1"/>
</dbReference>